<evidence type="ECO:0000313" key="1">
    <source>
        <dbReference type="EMBL" id="GAG35631.1"/>
    </source>
</evidence>
<comment type="caution">
    <text evidence="1">The sequence shown here is derived from an EMBL/GenBank/DDBJ whole genome shotgun (WGS) entry which is preliminary data.</text>
</comment>
<reference evidence="1" key="1">
    <citation type="journal article" date="2014" name="Front. Microbiol.">
        <title>High frequency of phylogenetically diverse reductive dehalogenase-homologous genes in deep subseafloor sedimentary metagenomes.</title>
        <authorList>
            <person name="Kawai M."/>
            <person name="Futagami T."/>
            <person name="Toyoda A."/>
            <person name="Takaki Y."/>
            <person name="Nishi S."/>
            <person name="Hori S."/>
            <person name="Arai W."/>
            <person name="Tsubouchi T."/>
            <person name="Morono Y."/>
            <person name="Uchiyama I."/>
            <person name="Ito T."/>
            <person name="Fujiyama A."/>
            <person name="Inagaki F."/>
            <person name="Takami H."/>
        </authorList>
    </citation>
    <scope>NUCLEOTIDE SEQUENCE</scope>
    <source>
        <strain evidence="1">Expedition CK06-06</strain>
    </source>
</reference>
<feature type="non-terminal residue" evidence="1">
    <location>
        <position position="1"/>
    </location>
</feature>
<evidence type="ECO:0008006" key="2">
    <source>
        <dbReference type="Google" id="ProtNLM"/>
    </source>
</evidence>
<dbReference type="EMBL" id="BARS01040428">
    <property type="protein sequence ID" value="GAG35631.1"/>
    <property type="molecule type" value="Genomic_DNA"/>
</dbReference>
<accession>X0YFM8</accession>
<proteinExistence type="predicted"/>
<organism evidence="1">
    <name type="scientific">marine sediment metagenome</name>
    <dbReference type="NCBI Taxonomy" id="412755"/>
    <lineage>
        <taxon>unclassified sequences</taxon>
        <taxon>metagenomes</taxon>
        <taxon>ecological metagenomes</taxon>
    </lineage>
</organism>
<dbReference type="AlphaFoldDB" id="X0YFM8"/>
<feature type="non-terminal residue" evidence="1">
    <location>
        <position position="254"/>
    </location>
</feature>
<protein>
    <recommendedName>
        <fullName evidence="2">Bacterial Ig-like domain-containing protein</fullName>
    </recommendedName>
</protein>
<sequence>IDSCWYTLDLGVTNTTLAGCANTTIDVSEGDNNLIIYTKDTEGEEVSDSASFSVAVGAPTIVLNSPIDVYFNNGVGIEFSYTPTDIDLDSCWLFGDFDGEFRLNQTDNSPVSGSVNIFTLDLNDGAYLWNIGCNDSVGNSAVNGNKTFYVDTINPILSLSEPIGTKTSRTGISLSFSISDASPLTCYYNITTSIGTDVVNNIEIENCLDTNFDVSADGDYIIYLWTVDSAGNLNSTDSGFSVDTSTPASPPSSG</sequence>
<gene>
    <name evidence="1" type="ORF">S01H1_61631</name>
</gene>
<name>X0YFM8_9ZZZZ</name>